<organism evidence="8 9">
    <name type="scientific">Streptomyces luteolus</name>
    <dbReference type="NCBI Taxonomy" id="3043615"/>
    <lineage>
        <taxon>Bacteria</taxon>
        <taxon>Bacillati</taxon>
        <taxon>Actinomycetota</taxon>
        <taxon>Actinomycetes</taxon>
        <taxon>Kitasatosporales</taxon>
        <taxon>Streptomycetaceae</taxon>
        <taxon>Streptomyces</taxon>
    </lineage>
</organism>
<feature type="transmembrane region" description="Helical" evidence="6">
    <location>
        <begin position="210"/>
        <end position="233"/>
    </location>
</feature>
<dbReference type="CDD" id="cd17393">
    <property type="entry name" value="MFS_MosC_like"/>
    <property type="match status" value="1"/>
</dbReference>
<comment type="caution">
    <text evidence="8">The sequence shown here is derived from an EMBL/GenBank/DDBJ whole genome shotgun (WGS) entry which is preliminary data.</text>
</comment>
<evidence type="ECO:0000313" key="9">
    <source>
        <dbReference type="Proteomes" id="UP001237105"/>
    </source>
</evidence>
<feature type="transmembrane region" description="Helical" evidence="6">
    <location>
        <begin position="168"/>
        <end position="189"/>
    </location>
</feature>
<dbReference type="SUPFAM" id="SSF103473">
    <property type="entry name" value="MFS general substrate transporter"/>
    <property type="match status" value="1"/>
</dbReference>
<dbReference type="Proteomes" id="UP001237105">
    <property type="component" value="Unassembled WGS sequence"/>
</dbReference>
<feature type="transmembrane region" description="Helical" evidence="6">
    <location>
        <begin position="276"/>
        <end position="295"/>
    </location>
</feature>
<evidence type="ECO:0000256" key="5">
    <source>
        <dbReference type="SAM" id="MobiDB-lite"/>
    </source>
</evidence>
<sequence>MSEPDYGTRQLRRARYAVAAVFCVHGSVTGSFATRVPWIQEHAGVSAGQLGLALAFPAIGASVAMPLAGAVSHRFGARAALRGLLALWTLSLVLPALAPNLVTLCAALFVYGATSGMSDVAMNALGVEVENRLGRSIMSGLHGMWSTGALIGSAAGTLAAHLGADARLHHALAAGVLTVLGLVFCQGVLDLRSTPDEEPPPRFALPPKPAVLIGLVGFCAVFAEGASLDWSAVYLRDELETSAGLAAACTTAFALTMAVARIAGDKVVDRFGAVRTVRVGGVLATLGGLLVVTSAHPAQAMAGFGCLGLGIAVVVPLAFAAAGRSGANPSLAIAGVATITYTSGLIAPSAIGAIADATSLVASFGLVTALAFGLVVFAGVLRGRGHISARPAFEDEPAGRSTATPARGAGATDRHLP</sequence>
<dbReference type="InterPro" id="IPR036259">
    <property type="entry name" value="MFS_trans_sf"/>
</dbReference>
<feature type="transmembrane region" description="Helical" evidence="6">
    <location>
        <begin position="360"/>
        <end position="381"/>
    </location>
</feature>
<dbReference type="PANTHER" id="PTHR23514">
    <property type="entry name" value="BYPASS OF STOP CODON PROTEIN 6"/>
    <property type="match status" value="1"/>
</dbReference>
<evidence type="ECO:0000256" key="4">
    <source>
        <dbReference type="ARBA" id="ARBA00023136"/>
    </source>
</evidence>
<dbReference type="EMBL" id="JASCIS010000015">
    <property type="protein sequence ID" value="MDI3420164.1"/>
    <property type="molecule type" value="Genomic_DNA"/>
</dbReference>
<evidence type="ECO:0000256" key="1">
    <source>
        <dbReference type="ARBA" id="ARBA00004651"/>
    </source>
</evidence>
<dbReference type="Gene3D" id="1.20.1250.20">
    <property type="entry name" value="MFS general substrate transporter like domains"/>
    <property type="match status" value="2"/>
</dbReference>
<keyword evidence="9" id="KW-1185">Reference proteome</keyword>
<dbReference type="InterPro" id="IPR051788">
    <property type="entry name" value="MFS_Transporter"/>
</dbReference>
<evidence type="ECO:0000313" key="8">
    <source>
        <dbReference type="EMBL" id="MDI3420164.1"/>
    </source>
</evidence>
<comment type="subcellular location">
    <subcellularLocation>
        <location evidence="1">Cell membrane</location>
        <topology evidence="1">Multi-pass membrane protein</topology>
    </subcellularLocation>
</comment>
<dbReference type="PROSITE" id="PS50850">
    <property type="entry name" value="MFS"/>
    <property type="match status" value="1"/>
</dbReference>
<evidence type="ECO:0000256" key="6">
    <source>
        <dbReference type="SAM" id="Phobius"/>
    </source>
</evidence>
<keyword evidence="4 6" id="KW-0472">Membrane</keyword>
<feature type="domain" description="Major facilitator superfamily (MFS) profile" evidence="7">
    <location>
        <begin position="14"/>
        <end position="386"/>
    </location>
</feature>
<dbReference type="PANTHER" id="PTHR23514:SF13">
    <property type="entry name" value="INNER MEMBRANE PROTEIN YBJJ"/>
    <property type="match status" value="1"/>
</dbReference>
<gene>
    <name evidence="8" type="ORF">QIT00_16615</name>
</gene>
<dbReference type="RefSeq" id="WP_282536052.1">
    <property type="nucleotide sequence ID" value="NZ_JASCIS010000015.1"/>
</dbReference>
<feature type="transmembrane region" description="Helical" evidence="6">
    <location>
        <begin position="16"/>
        <end position="38"/>
    </location>
</feature>
<feature type="transmembrane region" description="Helical" evidence="6">
    <location>
        <begin position="83"/>
        <end position="102"/>
    </location>
</feature>
<dbReference type="InterPro" id="IPR020846">
    <property type="entry name" value="MFS_dom"/>
</dbReference>
<evidence type="ECO:0000256" key="3">
    <source>
        <dbReference type="ARBA" id="ARBA00022989"/>
    </source>
</evidence>
<protein>
    <submittedName>
        <fullName evidence="8">MFS transporter</fullName>
    </submittedName>
</protein>
<feature type="transmembrane region" description="Helical" evidence="6">
    <location>
        <begin position="245"/>
        <end position="264"/>
    </location>
</feature>
<name>A0ABT6SX46_9ACTN</name>
<feature type="region of interest" description="Disordered" evidence="5">
    <location>
        <begin position="392"/>
        <end position="417"/>
    </location>
</feature>
<keyword evidence="3 6" id="KW-1133">Transmembrane helix</keyword>
<feature type="transmembrane region" description="Helical" evidence="6">
    <location>
        <begin position="141"/>
        <end position="162"/>
    </location>
</feature>
<keyword evidence="2 6" id="KW-0812">Transmembrane</keyword>
<feature type="transmembrane region" description="Helical" evidence="6">
    <location>
        <begin position="301"/>
        <end position="319"/>
    </location>
</feature>
<accession>A0ABT6SX46</accession>
<proteinExistence type="predicted"/>
<dbReference type="InterPro" id="IPR011701">
    <property type="entry name" value="MFS"/>
</dbReference>
<dbReference type="Pfam" id="PF07690">
    <property type="entry name" value="MFS_1"/>
    <property type="match status" value="2"/>
</dbReference>
<feature type="transmembrane region" description="Helical" evidence="6">
    <location>
        <begin position="50"/>
        <end position="71"/>
    </location>
</feature>
<feature type="transmembrane region" description="Helical" evidence="6">
    <location>
        <begin position="331"/>
        <end position="354"/>
    </location>
</feature>
<evidence type="ECO:0000259" key="7">
    <source>
        <dbReference type="PROSITE" id="PS50850"/>
    </source>
</evidence>
<evidence type="ECO:0000256" key="2">
    <source>
        <dbReference type="ARBA" id="ARBA00022692"/>
    </source>
</evidence>
<reference evidence="8 9" key="1">
    <citation type="submission" date="2023-05" db="EMBL/GenBank/DDBJ databases">
        <title>Draft genome sequence of Streptomyces sp. B-S-A12 isolated from a cave soil in Thailand.</title>
        <authorList>
            <person name="Chamroensaksri N."/>
            <person name="Muangham S."/>
        </authorList>
    </citation>
    <scope>NUCLEOTIDE SEQUENCE [LARGE SCALE GENOMIC DNA]</scope>
    <source>
        <strain evidence="8 9">B-S-A12</strain>
    </source>
</reference>